<evidence type="ECO:0000256" key="1">
    <source>
        <dbReference type="SAM" id="MobiDB-lite"/>
    </source>
</evidence>
<name>A0ABU8TY40_9ACTN</name>
<feature type="compositionally biased region" description="Low complexity" evidence="1">
    <location>
        <begin position="282"/>
        <end position="311"/>
    </location>
</feature>
<keyword evidence="3" id="KW-1185">Reference proteome</keyword>
<gene>
    <name evidence="2" type="ORF">WKI68_01925</name>
</gene>
<evidence type="ECO:0000313" key="3">
    <source>
        <dbReference type="Proteomes" id="UP001382904"/>
    </source>
</evidence>
<organism evidence="2 3">
    <name type="scientific">Streptomyces caledonius</name>
    <dbReference type="NCBI Taxonomy" id="3134107"/>
    <lineage>
        <taxon>Bacteria</taxon>
        <taxon>Bacillati</taxon>
        <taxon>Actinomycetota</taxon>
        <taxon>Actinomycetes</taxon>
        <taxon>Kitasatosporales</taxon>
        <taxon>Streptomycetaceae</taxon>
        <taxon>Streptomyces</taxon>
    </lineage>
</organism>
<sequence>MPDAATSASTDPDVDQLDAPCRALAEAADAVGEAARYASGLALGARLPAAALARGGRTRRGWRTLLRTLTDPAGLGWAPRGRGVARAGRLAGILASRESLAISIAVCGLKARIRTASAGRPELLEDLGAAAVLRAVAAGHQAEAVRLFRTIVREQGAEHAFSLLAPSFADILAWNALTDANPFNDHAGWQVATGRAETAEPLLGIGAAFRAFCDRGPGLPERPPTGLASGRGPVRRRVTGRPQRPAPGRRTAACAATPPRCARTRSGCAGRPPRRGGRARRATPCAPRSSTSRPAVRPRRAASPSRPPSSRTCDGTRGREVTGPATGPATAGGRSPGRPPR</sequence>
<proteinExistence type="predicted"/>
<protein>
    <submittedName>
        <fullName evidence="2">Uncharacterized protein</fullName>
    </submittedName>
</protein>
<evidence type="ECO:0000313" key="2">
    <source>
        <dbReference type="EMBL" id="MEJ8640525.1"/>
    </source>
</evidence>
<feature type="compositionally biased region" description="Basic residues" evidence="1">
    <location>
        <begin position="272"/>
        <end position="281"/>
    </location>
</feature>
<accession>A0ABU8TY40</accession>
<feature type="region of interest" description="Disordered" evidence="1">
    <location>
        <begin position="216"/>
        <end position="341"/>
    </location>
</feature>
<reference evidence="2 3" key="1">
    <citation type="submission" date="2024-03" db="EMBL/GenBank/DDBJ databases">
        <title>Novel Streptomyces species of biotechnological and ecological value are a feature of Machair soil.</title>
        <authorList>
            <person name="Prole J.R."/>
            <person name="Goodfellow M."/>
            <person name="Allenby N."/>
            <person name="Ward A.C."/>
        </authorList>
    </citation>
    <scope>NUCLEOTIDE SEQUENCE [LARGE SCALE GENOMIC DNA]</scope>
    <source>
        <strain evidence="2 3">MS1.HAVA.3</strain>
    </source>
</reference>
<feature type="compositionally biased region" description="Low complexity" evidence="1">
    <location>
        <begin position="240"/>
        <end position="271"/>
    </location>
</feature>
<dbReference type="EMBL" id="JBBKAM010000002">
    <property type="protein sequence ID" value="MEJ8640525.1"/>
    <property type="molecule type" value="Genomic_DNA"/>
</dbReference>
<feature type="compositionally biased region" description="Low complexity" evidence="1">
    <location>
        <begin position="322"/>
        <end position="333"/>
    </location>
</feature>
<dbReference type="Proteomes" id="UP001382904">
    <property type="component" value="Unassembled WGS sequence"/>
</dbReference>
<comment type="caution">
    <text evidence="2">The sequence shown here is derived from an EMBL/GenBank/DDBJ whole genome shotgun (WGS) entry which is preliminary data.</text>
</comment>